<dbReference type="SUPFAM" id="SSF50346">
    <property type="entry name" value="PRC-barrel domain"/>
    <property type="match status" value="1"/>
</dbReference>
<gene>
    <name evidence="2" type="ORF">Daura_30205</name>
</gene>
<dbReference type="AlphaFoldDB" id="A0A9Q9IBP7"/>
<sequence length="278" mass="29819">MFKNPYDVWHWRTGIATAVTTGTQHLAGFEVRATERTIGTVAEDSAQLGTTCLVVDNGAWIPGRRMMLPGGTVEGVDCATGVVRLDRTESQLHDSPDYGPERLRPTPLLRRGRPLSRRHVPRRTACAGCPVPDAGPAPGTPTRRSWTVGRGTSRRLSSNRHISVESPPCRTSSMVAVHRSASTGSARAHGGRPDMTMSDAPDGSDFSLVCDDCGLIAGLLRAHLRSWELAWQQFSRYGWVGDPRAAGPHRCPRCLQRTATSVAGGDVGAVTSSGSGRT</sequence>
<feature type="compositionally biased region" description="Basic and acidic residues" evidence="1">
    <location>
        <begin position="89"/>
        <end position="104"/>
    </location>
</feature>
<evidence type="ECO:0000313" key="3">
    <source>
        <dbReference type="Proteomes" id="UP001058003"/>
    </source>
</evidence>
<feature type="region of interest" description="Disordered" evidence="1">
    <location>
        <begin position="89"/>
        <end position="113"/>
    </location>
</feature>
<dbReference type="KEGG" id="daur:Daura_30205"/>
<accession>A0A9Q9IBP7</accession>
<dbReference type="Proteomes" id="UP001058003">
    <property type="component" value="Chromosome"/>
</dbReference>
<proteinExistence type="predicted"/>
<evidence type="ECO:0000313" key="2">
    <source>
        <dbReference type="EMBL" id="UWZ51037.1"/>
    </source>
</evidence>
<name>A0A9Q9IBP7_9ACTN</name>
<reference evidence="2" key="1">
    <citation type="submission" date="2021-04" db="EMBL/GenBank/DDBJ databases">
        <title>Dactylosporangium aurantiacum NRRL B-8018 full assembly.</title>
        <authorList>
            <person name="Hartkoorn R.C."/>
            <person name="Beaudoing E."/>
            <person name="Hot D."/>
        </authorList>
    </citation>
    <scope>NUCLEOTIDE SEQUENCE</scope>
    <source>
        <strain evidence="2">NRRL B-8018</strain>
    </source>
</reference>
<organism evidence="2 3">
    <name type="scientific">Dactylosporangium aurantiacum</name>
    <dbReference type="NCBI Taxonomy" id="35754"/>
    <lineage>
        <taxon>Bacteria</taxon>
        <taxon>Bacillati</taxon>
        <taxon>Actinomycetota</taxon>
        <taxon>Actinomycetes</taxon>
        <taxon>Micromonosporales</taxon>
        <taxon>Micromonosporaceae</taxon>
        <taxon>Dactylosporangium</taxon>
    </lineage>
</organism>
<dbReference type="OrthoDB" id="510842at2"/>
<keyword evidence="3" id="KW-1185">Reference proteome</keyword>
<evidence type="ECO:0000256" key="1">
    <source>
        <dbReference type="SAM" id="MobiDB-lite"/>
    </source>
</evidence>
<dbReference type="InterPro" id="IPR011033">
    <property type="entry name" value="PRC_barrel-like_sf"/>
</dbReference>
<dbReference type="EMBL" id="CP073767">
    <property type="protein sequence ID" value="UWZ51037.1"/>
    <property type="molecule type" value="Genomic_DNA"/>
</dbReference>
<protein>
    <submittedName>
        <fullName evidence="2">Uncharacterized protein</fullName>
    </submittedName>
</protein>
<dbReference type="RefSeq" id="WP_156090348.1">
    <property type="nucleotide sequence ID" value="NZ_CP073767.1"/>
</dbReference>
<feature type="region of interest" description="Disordered" evidence="1">
    <location>
        <begin position="126"/>
        <end position="173"/>
    </location>
</feature>